<dbReference type="PANTHER" id="PTHR13370:SF3">
    <property type="entry name" value="TRNA (GUANINE(10)-N2)-METHYLTRANSFERASE HOMOLOG"/>
    <property type="match status" value="1"/>
</dbReference>
<dbReference type="Gene3D" id="3.40.50.150">
    <property type="entry name" value="Vaccinia Virus protein VP39"/>
    <property type="match status" value="1"/>
</dbReference>
<dbReference type="PROSITE" id="PS00092">
    <property type="entry name" value="N6_MTASE"/>
    <property type="match status" value="1"/>
</dbReference>
<keyword evidence="5 10" id="KW-0808">Transferase</keyword>
<keyword evidence="8 10" id="KW-0694">RNA-binding</keyword>
<protein>
    <recommendedName>
        <fullName evidence="9">tRNA (guanine(10)-N(2))-methyltransferase</fullName>
        <ecNumber evidence="9">2.1.1.214</ecNumber>
    </recommendedName>
</protein>
<dbReference type="GO" id="GO:0032259">
    <property type="term" value="P:methylation"/>
    <property type="evidence" value="ECO:0007669"/>
    <property type="project" value="UniProtKB-UniRule"/>
</dbReference>
<evidence type="ECO:0000256" key="8">
    <source>
        <dbReference type="ARBA" id="ARBA00022884"/>
    </source>
</evidence>
<evidence type="ECO:0000256" key="1">
    <source>
        <dbReference type="ARBA" id="ARBA00004496"/>
    </source>
</evidence>
<dbReference type="OrthoDB" id="296065at2759"/>
<dbReference type="GO" id="GO:0005737">
    <property type="term" value="C:cytoplasm"/>
    <property type="evidence" value="ECO:0007669"/>
    <property type="project" value="UniProtKB-SubCell"/>
</dbReference>
<dbReference type="EC" id="2.1.1.214" evidence="9"/>
<sequence>MTMEYLIRLIQIHETFRKPELEALAEIANIKMEFVFYSAHSPYCIVRLGSERAARKLISRSILGDAIYELWGQGADYPSLHANIRSKTQSWWPKYEHSSFKFKVRGYQGSVDLKSQRTLIESFSFMDFKGPIRMNGADNEFCILEDYERYAEKPYQLYFGRLISEGGRNAMVKYDLKKRKYISTTSMDSELALITANITKAAPGKLFYDPFVGTGSFPIACSHYGATTLGSDIDGRSVRGTPDRNIVTNFKQYNLTNWWLDSFVSDLTNTPLRLTRCLDGIICDPPYGVREGLKVLGRKHGDGLEAVMIDGVPAHLRPGFIAPKKAYSFDLMLDDILDFAVATLVDGGRLSMWMPTANDEDIEHAIPQHQALKLVACCIQNFNKWSRRLLTYVRLSDEEAGELKPRMRKEVVGRKADELNNFRRKYFEGFQEVGNGAERPSA</sequence>
<evidence type="ECO:0000256" key="9">
    <source>
        <dbReference type="ARBA" id="ARBA00066937"/>
    </source>
</evidence>
<comment type="subcellular location">
    <subcellularLocation>
        <location evidence="1">Cytoplasm</location>
    </subcellularLocation>
</comment>
<proteinExistence type="inferred from homology"/>
<name>A0A517LG00_9PEZI</name>
<keyword evidence="3 10" id="KW-0820">tRNA-binding</keyword>
<evidence type="ECO:0000256" key="10">
    <source>
        <dbReference type="PROSITE-ProRule" id="PRU00959"/>
    </source>
</evidence>
<keyword evidence="7 10" id="KW-0819">tRNA processing</keyword>
<evidence type="ECO:0000256" key="6">
    <source>
        <dbReference type="ARBA" id="ARBA00022691"/>
    </source>
</evidence>
<dbReference type="GO" id="GO:0000049">
    <property type="term" value="F:tRNA binding"/>
    <property type="evidence" value="ECO:0007669"/>
    <property type="project" value="UniProtKB-UniRule"/>
</dbReference>
<dbReference type="PIRSF" id="PIRSF017259">
    <property type="entry name" value="tRNA_mtfrase_TRM11"/>
    <property type="match status" value="1"/>
</dbReference>
<evidence type="ECO:0000313" key="13">
    <source>
        <dbReference type="EMBL" id="QDS74564.1"/>
    </source>
</evidence>
<evidence type="ECO:0000256" key="3">
    <source>
        <dbReference type="ARBA" id="ARBA00022555"/>
    </source>
</evidence>
<evidence type="ECO:0000256" key="4">
    <source>
        <dbReference type="ARBA" id="ARBA00022603"/>
    </source>
</evidence>
<feature type="domain" description="Ribosomal RNA large subunit methyltransferase K/L-like methyltransferase" evidence="11">
    <location>
        <begin position="178"/>
        <end position="292"/>
    </location>
</feature>
<dbReference type="Pfam" id="PF01170">
    <property type="entry name" value="UPF0020"/>
    <property type="match status" value="1"/>
</dbReference>
<keyword evidence="4 10" id="KW-0489">Methyltransferase</keyword>
<evidence type="ECO:0000259" key="11">
    <source>
        <dbReference type="Pfam" id="PF01170"/>
    </source>
</evidence>
<evidence type="ECO:0000313" key="14">
    <source>
        <dbReference type="Proteomes" id="UP000316270"/>
    </source>
</evidence>
<feature type="domain" description="tRNA (guanine(10)-N(2))-methyltransferase TRMT11 N-terminal" evidence="12">
    <location>
        <begin position="3"/>
        <end position="168"/>
    </location>
</feature>
<comment type="similarity">
    <text evidence="10">Belongs to the class I-like SAM-binding methyltransferase superfamily. TRM11 methyltransferase family.</text>
</comment>
<reference evidence="13 14" key="1">
    <citation type="submission" date="2019-07" db="EMBL/GenBank/DDBJ databases">
        <title>Finished genome of Venturia effusa.</title>
        <authorList>
            <person name="Young C.A."/>
            <person name="Cox M.P."/>
            <person name="Ganley A.R.D."/>
            <person name="David W.J."/>
        </authorList>
    </citation>
    <scope>NUCLEOTIDE SEQUENCE [LARGE SCALE GENOMIC DNA]</scope>
    <source>
        <strain evidence="14">albino</strain>
    </source>
</reference>
<dbReference type="InterPro" id="IPR000241">
    <property type="entry name" value="RlmKL-like_Mtase"/>
</dbReference>
<gene>
    <name evidence="13" type="ORF">FKW77_008003</name>
</gene>
<keyword evidence="14" id="KW-1185">Reference proteome</keyword>
<dbReference type="PANTHER" id="PTHR13370">
    <property type="entry name" value="RNA METHYLASE-RELATED"/>
    <property type="match status" value="1"/>
</dbReference>
<keyword evidence="6 10" id="KW-0949">S-adenosyl-L-methionine</keyword>
<organism evidence="13 14">
    <name type="scientific">Venturia effusa</name>
    <dbReference type="NCBI Taxonomy" id="50376"/>
    <lineage>
        <taxon>Eukaryota</taxon>
        <taxon>Fungi</taxon>
        <taxon>Dikarya</taxon>
        <taxon>Ascomycota</taxon>
        <taxon>Pezizomycotina</taxon>
        <taxon>Dothideomycetes</taxon>
        <taxon>Pleosporomycetidae</taxon>
        <taxon>Venturiales</taxon>
        <taxon>Venturiaceae</taxon>
        <taxon>Venturia</taxon>
    </lineage>
</organism>
<dbReference type="PROSITE" id="PS51627">
    <property type="entry name" value="SAM_MT_TRM11"/>
    <property type="match status" value="1"/>
</dbReference>
<dbReference type="InterPro" id="IPR002052">
    <property type="entry name" value="DNA_methylase_N6_adenine_CS"/>
</dbReference>
<dbReference type="GO" id="GO:0008033">
    <property type="term" value="P:tRNA processing"/>
    <property type="evidence" value="ECO:0007669"/>
    <property type="project" value="UniProtKB-UniRule"/>
</dbReference>
<dbReference type="InterPro" id="IPR059073">
    <property type="entry name" value="TRMT11_N"/>
</dbReference>
<evidence type="ECO:0000256" key="2">
    <source>
        <dbReference type="ARBA" id="ARBA00022490"/>
    </source>
</evidence>
<dbReference type="STRING" id="50376.A0A517LG00"/>
<dbReference type="EMBL" id="CP042195">
    <property type="protein sequence ID" value="QDS74564.1"/>
    <property type="molecule type" value="Genomic_DNA"/>
</dbReference>
<dbReference type="SUPFAM" id="SSF53335">
    <property type="entry name" value="S-adenosyl-L-methionine-dependent methyltransferases"/>
    <property type="match status" value="1"/>
</dbReference>
<dbReference type="GO" id="GO:0043527">
    <property type="term" value="C:tRNA methyltransferase complex"/>
    <property type="evidence" value="ECO:0007669"/>
    <property type="project" value="UniProtKB-ARBA"/>
</dbReference>
<dbReference type="InterPro" id="IPR029063">
    <property type="entry name" value="SAM-dependent_MTases_sf"/>
</dbReference>
<dbReference type="InterPro" id="IPR016691">
    <property type="entry name" value="TRMT11"/>
</dbReference>
<evidence type="ECO:0000256" key="5">
    <source>
        <dbReference type="ARBA" id="ARBA00022679"/>
    </source>
</evidence>
<keyword evidence="2" id="KW-0963">Cytoplasm</keyword>
<dbReference type="AlphaFoldDB" id="A0A517LG00"/>
<dbReference type="Proteomes" id="UP000316270">
    <property type="component" value="Chromosome 11"/>
</dbReference>
<dbReference type="Pfam" id="PF25904">
    <property type="entry name" value="Tmrp11_N"/>
    <property type="match status" value="1"/>
</dbReference>
<evidence type="ECO:0000256" key="7">
    <source>
        <dbReference type="ARBA" id="ARBA00022694"/>
    </source>
</evidence>
<accession>A0A517LG00</accession>
<dbReference type="GO" id="GO:0160102">
    <property type="term" value="F:tRNA (guanine(10)-N2)-methyltransferase activity"/>
    <property type="evidence" value="ECO:0007669"/>
    <property type="project" value="UniProtKB-EC"/>
</dbReference>
<evidence type="ECO:0000259" key="12">
    <source>
        <dbReference type="Pfam" id="PF25904"/>
    </source>
</evidence>